<feature type="region of interest" description="Disordered" evidence="10">
    <location>
        <begin position="1"/>
        <end position="36"/>
    </location>
</feature>
<keyword evidence="2" id="KW-0444">Lipid biosynthesis</keyword>
<name>A0ABN6S7Q2_9BIFI</name>
<evidence type="ECO:0000256" key="10">
    <source>
        <dbReference type="SAM" id="MobiDB-lite"/>
    </source>
</evidence>
<dbReference type="SUPFAM" id="SSF54211">
    <property type="entry name" value="Ribosomal protein S5 domain 2-like"/>
    <property type="match status" value="1"/>
</dbReference>
<keyword evidence="5 13" id="KW-0418">Kinase</keyword>
<keyword evidence="6" id="KW-0067">ATP-binding</keyword>
<protein>
    <submittedName>
        <fullName evidence="13">Mevalonate kinase</fullName>
    </submittedName>
</protein>
<keyword evidence="3" id="KW-0808">Transferase</keyword>
<evidence type="ECO:0000256" key="2">
    <source>
        <dbReference type="ARBA" id="ARBA00022516"/>
    </source>
</evidence>
<evidence type="ECO:0000256" key="5">
    <source>
        <dbReference type="ARBA" id="ARBA00022777"/>
    </source>
</evidence>
<keyword evidence="1" id="KW-0963">Cytoplasm</keyword>
<dbReference type="InterPro" id="IPR006205">
    <property type="entry name" value="Mev_gal_kin"/>
</dbReference>
<gene>
    <name evidence="13" type="primary">mvk</name>
    <name evidence="13" type="ORF">KIM372_01560</name>
</gene>
<dbReference type="InterPro" id="IPR006204">
    <property type="entry name" value="GHMP_kinase_N_dom"/>
</dbReference>
<evidence type="ECO:0000256" key="3">
    <source>
        <dbReference type="ARBA" id="ARBA00022679"/>
    </source>
</evidence>
<evidence type="ECO:0000256" key="9">
    <source>
        <dbReference type="ARBA" id="ARBA00029438"/>
    </source>
</evidence>
<evidence type="ECO:0000259" key="11">
    <source>
        <dbReference type="Pfam" id="PF00288"/>
    </source>
</evidence>
<evidence type="ECO:0000256" key="1">
    <source>
        <dbReference type="ARBA" id="ARBA00022490"/>
    </source>
</evidence>
<dbReference type="InterPro" id="IPR013750">
    <property type="entry name" value="GHMP_kinase_C_dom"/>
</dbReference>
<organism evidence="13 14">
    <name type="scientific">Bombiscardovia nodaiensis</name>
    <dbReference type="NCBI Taxonomy" id="2932181"/>
    <lineage>
        <taxon>Bacteria</taxon>
        <taxon>Bacillati</taxon>
        <taxon>Actinomycetota</taxon>
        <taxon>Actinomycetes</taxon>
        <taxon>Bifidobacteriales</taxon>
        <taxon>Bifidobacteriaceae</taxon>
        <taxon>Bombiscardovia</taxon>
    </lineage>
</organism>
<evidence type="ECO:0000256" key="8">
    <source>
        <dbReference type="ARBA" id="ARBA00023098"/>
    </source>
</evidence>
<feature type="domain" description="GHMP kinase N-terminal" evidence="11">
    <location>
        <begin position="106"/>
        <end position="185"/>
    </location>
</feature>
<evidence type="ECO:0000256" key="6">
    <source>
        <dbReference type="ARBA" id="ARBA00022840"/>
    </source>
</evidence>
<dbReference type="PANTHER" id="PTHR43290:SF2">
    <property type="entry name" value="MEVALONATE KINASE"/>
    <property type="match status" value="1"/>
</dbReference>
<comment type="pathway">
    <text evidence="9">Isoprenoid biosynthesis; isopentenyl diphosphate biosynthesis via mevalonate pathway; isopentenyl diphosphate from (R)-mevalonate: step 1/3.</text>
</comment>
<evidence type="ECO:0000259" key="12">
    <source>
        <dbReference type="Pfam" id="PF08544"/>
    </source>
</evidence>
<dbReference type="PRINTS" id="PR00959">
    <property type="entry name" value="MEVGALKINASE"/>
</dbReference>
<proteinExistence type="predicted"/>
<dbReference type="EMBL" id="AP026798">
    <property type="protein sequence ID" value="BDR52249.1"/>
    <property type="molecule type" value="Genomic_DNA"/>
</dbReference>
<dbReference type="Pfam" id="PF00288">
    <property type="entry name" value="GHMP_kinases_N"/>
    <property type="match status" value="1"/>
</dbReference>
<keyword evidence="4" id="KW-0547">Nucleotide-binding</keyword>
<dbReference type="InterPro" id="IPR020568">
    <property type="entry name" value="Ribosomal_Su5_D2-typ_SF"/>
</dbReference>
<dbReference type="SUPFAM" id="SSF55060">
    <property type="entry name" value="GHMP Kinase, C-terminal domain"/>
    <property type="match status" value="1"/>
</dbReference>
<dbReference type="NCBIfam" id="TIGR00549">
    <property type="entry name" value="mevalon_kin"/>
    <property type="match status" value="1"/>
</dbReference>
<dbReference type="PANTHER" id="PTHR43290">
    <property type="entry name" value="MEVALONATE KINASE"/>
    <property type="match status" value="1"/>
</dbReference>
<dbReference type="InterPro" id="IPR036554">
    <property type="entry name" value="GHMP_kinase_C_sf"/>
</dbReference>
<keyword evidence="7" id="KW-0460">Magnesium</keyword>
<dbReference type="Gene3D" id="3.30.230.10">
    <property type="match status" value="1"/>
</dbReference>
<accession>A0ABN6S7Q2</accession>
<dbReference type="Gene3D" id="3.30.70.890">
    <property type="entry name" value="GHMP kinase, C-terminal domain"/>
    <property type="match status" value="1"/>
</dbReference>
<dbReference type="GO" id="GO:0016301">
    <property type="term" value="F:kinase activity"/>
    <property type="evidence" value="ECO:0007669"/>
    <property type="project" value="UniProtKB-KW"/>
</dbReference>
<keyword evidence="14" id="KW-1185">Reference proteome</keyword>
<sequence length="344" mass="35782">MAFMADKGLQKTDEATATGGSAHRAGAAQKGLNEPREGYGQTWAKTILIGEHSVVYGHPALALPLHELKMQAWAAPAAPDETPRLHALDYDGPLEQSGERFGGLRRAVEVTLKFLGHSGQGFHIRTVSDFPAGRGLGSSAAASGAVVRALLDAYQVDASQEDILNLTNEAEKITHGHPSGLDAATTAGEQPVELSAGNMRSVQPHGAGYLVIADTGVAGSTKEAVEGVRSRLQADPDGVGQLLDSLGQEAQEAIGDLEEGQMEPLGEHMNQAQDLLNALQIGHPQLDHLVEAARSEGALGAKLTGGGLGGCMLALAADEESADRISQALKDSGAKQVWAHQLVA</sequence>
<evidence type="ECO:0000313" key="13">
    <source>
        <dbReference type="EMBL" id="BDR52249.1"/>
    </source>
</evidence>
<dbReference type="Pfam" id="PF08544">
    <property type="entry name" value="GHMP_kinases_C"/>
    <property type="match status" value="1"/>
</dbReference>
<evidence type="ECO:0000313" key="14">
    <source>
        <dbReference type="Proteomes" id="UP001321766"/>
    </source>
</evidence>
<reference evidence="13 14" key="1">
    <citation type="journal article" date="2023" name="Microbiol. Spectr.">
        <title>Symbiosis of Carpenter Bees with Uncharacterized Lactic Acid Bacteria Showing NAD Auxotrophy.</title>
        <authorList>
            <person name="Kawasaki S."/>
            <person name="Ozawa K."/>
            <person name="Mori T."/>
            <person name="Yamamoto A."/>
            <person name="Ito M."/>
            <person name="Ohkuma M."/>
            <person name="Sakamoto M."/>
            <person name="Matsutani M."/>
        </authorList>
    </citation>
    <scope>NUCLEOTIDE SEQUENCE [LARGE SCALE GENOMIC DNA]</scope>
    <source>
        <strain evidence="13 14">Kim37-2</strain>
    </source>
</reference>
<dbReference type="Proteomes" id="UP001321766">
    <property type="component" value="Chromosome"/>
</dbReference>
<keyword evidence="8" id="KW-0443">Lipid metabolism</keyword>
<evidence type="ECO:0000256" key="7">
    <source>
        <dbReference type="ARBA" id="ARBA00022842"/>
    </source>
</evidence>
<evidence type="ECO:0000256" key="4">
    <source>
        <dbReference type="ARBA" id="ARBA00022741"/>
    </source>
</evidence>
<dbReference type="InterPro" id="IPR014721">
    <property type="entry name" value="Ribsml_uS5_D2-typ_fold_subgr"/>
</dbReference>
<feature type="domain" description="GHMP kinase C-terminal" evidence="12">
    <location>
        <begin position="254"/>
        <end position="334"/>
    </location>
</feature>